<evidence type="ECO:0000259" key="14">
    <source>
        <dbReference type="PROSITE" id="PS50206"/>
    </source>
</evidence>
<sequence>MLELLKKHFGYESFRPLQEEVIEYCLSGKDSLVLMPTGGGKSLCYQIPALAFPGLTIVVSPLVALMKDQVDALKANGISAAFMNSTLSPFEIAEVERLASSGRLKLLYLAPERLTKSSVRRFLQTLRISLFAVDEAHCISEWGHDFRPDYRNLLLRQYFPNIPIIALTATANVRVREDIVSHLGLQDGRVFKSSFNRPNLTYRVLPKKRSFDQLLAEIKKRPDQSVIVYCFSRKSTEKIAGDLRANGIKASAYHAGLSAQERTRVQERFIRDQTPVITATIAFGMGIDKPDVRLVAHMDLPKSVEGYYQETGRAGRDGLPSDCLLFFSTGDRVKHEFFIRRMEDLEERQRTRLQLQEVIKYGELHSCRRAFLLRYFGETWQEQNCGACDICVPPAVSQSLKKVPAEFDGDLFEKLRALRRSLAEEGGVPPYMIFGDKTLQEMSRTFPQSMERLSQIFGVGKGKLTQFGEPFLDVIRSYAAERGIQEQESTQTIVRRKAPAKHALTNTILESVRLFEQKETPEHIAKMRKISLGTVLQHLEAALEQGRNLDASHVTLPSAERFERIAEAFENTKNGFLAPVRARLGDSYSYDELRLARFLLKTRARNE</sequence>
<dbReference type="PROSITE" id="PS51194">
    <property type="entry name" value="HELICASE_CTER"/>
    <property type="match status" value="1"/>
</dbReference>
<dbReference type="Pfam" id="PF00270">
    <property type="entry name" value="DEAD"/>
    <property type="match status" value="1"/>
</dbReference>
<evidence type="ECO:0000256" key="10">
    <source>
        <dbReference type="ARBA" id="ARBA00034617"/>
    </source>
</evidence>
<evidence type="ECO:0000313" key="18">
    <source>
        <dbReference type="EMBL" id="PIP60989.1"/>
    </source>
</evidence>
<comment type="similarity">
    <text evidence="2">Belongs to the helicase family. RecQ subfamily.</text>
</comment>
<accession>A0A2H0BTZ5</accession>
<keyword evidence="3" id="KW-0479">Metal-binding</keyword>
<dbReference type="SUPFAM" id="SSF47819">
    <property type="entry name" value="HRDC-like"/>
    <property type="match status" value="1"/>
</dbReference>
<dbReference type="GO" id="GO:0030894">
    <property type="term" value="C:replisome"/>
    <property type="evidence" value="ECO:0007669"/>
    <property type="project" value="TreeGrafter"/>
</dbReference>
<dbReference type="PANTHER" id="PTHR13710:SF105">
    <property type="entry name" value="ATP-DEPENDENT DNA HELICASE Q1"/>
    <property type="match status" value="1"/>
</dbReference>
<name>A0A2H0BTZ5_9BACT</name>
<dbReference type="EMBL" id="PCSZ01000006">
    <property type="protein sequence ID" value="PIP60989.1"/>
    <property type="molecule type" value="Genomic_DNA"/>
</dbReference>
<dbReference type="GO" id="GO:0046872">
    <property type="term" value="F:metal ion binding"/>
    <property type="evidence" value="ECO:0007669"/>
    <property type="project" value="UniProtKB-KW"/>
</dbReference>
<evidence type="ECO:0000256" key="13">
    <source>
        <dbReference type="ARBA" id="ARBA00044550"/>
    </source>
</evidence>
<dbReference type="InterPro" id="IPR027417">
    <property type="entry name" value="P-loop_NTPase"/>
</dbReference>
<evidence type="ECO:0000256" key="9">
    <source>
        <dbReference type="ARBA" id="ARBA00023235"/>
    </source>
</evidence>
<evidence type="ECO:0000256" key="6">
    <source>
        <dbReference type="ARBA" id="ARBA00022806"/>
    </source>
</evidence>
<evidence type="ECO:0000259" key="15">
    <source>
        <dbReference type="PROSITE" id="PS50967"/>
    </source>
</evidence>
<keyword evidence="9" id="KW-0413">Isomerase</keyword>
<dbReference type="Gene3D" id="1.10.150.80">
    <property type="entry name" value="HRDC domain"/>
    <property type="match status" value="1"/>
</dbReference>
<dbReference type="GO" id="GO:0009378">
    <property type="term" value="F:four-way junction helicase activity"/>
    <property type="evidence" value="ECO:0007669"/>
    <property type="project" value="TreeGrafter"/>
</dbReference>
<dbReference type="GO" id="GO:0003677">
    <property type="term" value="F:DNA binding"/>
    <property type="evidence" value="ECO:0007669"/>
    <property type="project" value="UniProtKB-KW"/>
</dbReference>
<dbReference type="InterPro" id="IPR002121">
    <property type="entry name" value="HRDC_dom"/>
</dbReference>
<reference evidence="18 19" key="1">
    <citation type="submission" date="2017-09" db="EMBL/GenBank/DDBJ databases">
        <title>Depth-based differentiation of microbial function through sediment-hosted aquifers and enrichment of novel symbionts in the deep terrestrial subsurface.</title>
        <authorList>
            <person name="Probst A.J."/>
            <person name="Ladd B."/>
            <person name="Jarett J.K."/>
            <person name="Geller-Mcgrath D.E."/>
            <person name="Sieber C.M."/>
            <person name="Emerson J.B."/>
            <person name="Anantharaman K."/>
            <person name="Thomas B.C."/>
            <person name="Malmstrom R."/>
            <person name="Stieglmeier M."/>
            <person name="Klingl A."/>
            <person name="Woyke T."/>
            <person name="Ryan C.M."/>
            <person name="Banfield J.F."/>
        </authorList>
    </citation>
    <scope>NUCLEOTIDE SEQUENCE [LARGE SCALE GENOMIC DNA]</scope>
    <source>
        <strain evidence="18">CG22_combo_CG10-13_8_21_14_all_47_17</strain>
    </source>
</reference>
<feature type="domain" description="Helicase ATP-binding" evidence="16">
    <location>
        <begin position="22"/>
        <end position="189"/>
    </location>
</feature>
<dbReference type="InterPro" id="IPR010997">
    <property type="entry name" value="HRDC-like_sf"/>
</dbReference>
<keyword evidence="6 18" id="KW-0347">Helicase</keyword>
<dbReference type="CDD" id="cd18794">
    <property type="entry name" value="SF2_C_RecQ"/>
    <property type="match status" value="1"/>
</dbReference>
<evidence type="ECO:0000256" key="5">
    <source>
        <dbReference type="ARBA" id="ARBA00022801"/>
    </source>
</evidence>
<dbReference type="InterPro" id="IPR029491">
    <property type="entry name" value="Helicase_HTH"/>
</dbReference>
<dbReference type="Gene3D" id="1.10.10.1390">
    <property type="entry name" value="ATP-dependent DNA helicase RecQ"/>
    <property type="match status" value="1"/>
</dbReference>
<dbReference type="InterPro" id="IPR004589">
    <property type="entry name" value="DNA_helicase_ATP-dep_RecQ"/>
</dbReference>
<dbReference type="InterPro" id="IPR044876">
    <property type="entry name" value="HRDC_dom_sf"/>
</dbReference>
<dbReference type="Pfam" id="PF16124">
    <property type="entry name" value="RecQ_Zn_bind"/>
    <property type="match status" value="1"/>
</dbReference>
<dbReference type="FunFam" id="3.40.50.300:FF:000296">
    <property type="entry name" value="ATP-dependent DNA helicase RecQ"/>
    <property type="match status" value="1"/>
</dbReference>
<evidence type="ECO:0000256" key="12">
    <source>
        <dbReference type="ARBA" id="ARBA00044535"/>
    </source>
</evidence>
<dbReference type="GO" id="GO:0005737">
    <property type="term" value="C:cytoplasm"/>
    <property type="evidence" value="ECO:0007669"/>
    <property type="project" value="TreeGrafter"/>
</dbReference>
<dbReference type="GO" id="GO:0043590">
    <property type="term" value="C:bacterial nucleoid"/>
    <property type="evidence" value="ECO:0007669"/>
    <property type="project" value="TreeGrafter"/>
</dbReference>
<keyword evidence="5" id="KW-0378">Hydrolase</keyword>
<organism evidence="18 19">
    <name type="scientific">Candidatus Uhrbacteria bacterium CG22_combo_CG10-13_8_21_14_all_47_17</name>
    <dbReference type="NCBI Taxonomy" id="1975041"/>
    <lineage>
        <taxon>Bacteria</taxon>
        <taxon>Candidatus Uhriibacteriota</taxon>
    </lineage>
</organism>
<dbReference type="GO" id="GO:0016787">
    <property type="term" value="F:hydrolase activity"/>
    <property type="evidence" value="ECO:0007669"/>
    <property type="project" value="UniProtKB-KW"/>
</dbReference>
<dbReference type="Gene3D" id="3.40.50.300">
    <property type="entry name" value="P-loop containing nucleotide triphosphate hydrolases"/>
    <property type="match status" value="2"/>
</dbReference>
<keyword evidence="4" id="KW-0547">Nucleotide-binding</keyword>
<dbReference type="InterPro" id="IPR032284">
    <property type="entry name" value="RecQ_Zn-bd"/>
</dbReference>
<dbReference type="Proteomes" id="UP000231581">
    <property type="component" value="Unassembled WGS sequence"/>
</dbReference>
<dbReference type="Pfam" id="PF00570">
    <property type="entry name" value="HRDC"/>
    <property type="match status" value="1"/>
</dbReference>
<dbReference type="SUPFAM" id="SSF52540">
    <property type="entry name" value="P-loop containing nucleoside triphosphate hydrolases"/>
    <property type="match status" value="1"/>
</dbReference>
<protein>
    <recommendedName>
        <fullName evidence="12">ATP-dependent DNA helicase RecQ</fullName>
        <ecNumber evidence="11">5.6.2.4</ecNumber>
    </recommendedName>
    <alternativeName>
        <fullName evidence="13">DNA 3'-5' helicase RecQ</fullName>
    </alternativeName>
</protein>
<evidence type="ECO:0000256" key="11">
    <source>
        <dbReference type="ARBA" id="ARBA00034808"/>
    </source>
</evidence>
<evidence type="ECO:0000256" key="8">
    <source>
        <dbReference type="ARBA" id="ARBA00023125"/>
    </source>
</evidence>
<dbReference type="InterPro" id="IPR001650">
    <property type="entry name" value="Helicase_C-like"/>
</dbReference>
<gene>
    <name evidence="18" type="ORF">COX00_00195</name>
</gene>
<dbReference type="GO" id="GO:0006281">
    <property type="term" value="P:DNA repair"/>
    <property type="evidence" value="ECO:0007669"/>
    <property type="project" value="TreeGrafter"/>
</dbReference>
<dbReference type="InterPro" id="IPR014001">
    <property type="entry name" value="Helicase_ATP-bd"/>
</dbReference>
<dbReference type="GO" id="GO:0043138">
    <property type="term" value="F:3'-5' DNA helicase activity"/>
    <property type="evidence" value="ECO:0007669"/>
    <property type="project" value="UniProtKB-EC"/>
</dbReference>
<dbReference type="GO" id="GO:0006310">
    <property type="term" value="P:DNA recombination"/>
    <property type="evidence" value="ECO:0007669"/>
    <property type="project" value="InterPro"/>
</dbReference>
<keyword evidence="8" id="KW-0238">DNA-binding</keyword>
<comment type="cofactor">
    <cofactor evidence="1">
        <name>Mg(2+)</name>
        <dbReference type="ChEBI" id="CHEBI:18420"/>
    </cofactor>
</comment>
<dbReference type="Pfam" id="PF00271">
    <property type="entry name" value="Helicase_C"/>
    <property type="match status" value="1"/>
</dbReference>
<evidence type="ECO:0000256" key="7">
    <source>
        <dbReference type="ARBA" id="ARBA00022840"/>
    </source>
</evidence>
<feature type="domain" description="Rhodanese" evidence="14">
    <location>
        <begin position="206"/>
        <end position="268"/>
    </location>
</feature>
<dbReference type="SMART" id="SM00490">
    <property type="entry name" value="HELICc"/>
    <property type="match status" value="1"/>
</dbReference>
<dbReference type="AlphaFoldDB" id="A0A2H0BTZ5"/>
<evidence type="ECO:0000259" key="16">
    <source>
        <dbReference type="PROSITE" id="PS51192"/>
    </source>
</evidence>
<dbReference type="SMART" id="SM00341">
    <property type="entry name" value="HRDC"/>
    <property type="match status" value="1"/>
</dbReference>
<dbReference type="FunFam" id="3.40.50.300:FF:000156">
    <property type="entry name" value="ATP-dependent DNA helicase recQ"/>
    <property type="match status" value="1"/>
</dbReference>
<evidence type="ECO:0000256" key="3">
    <source>
        <dbReference type="ARBA" id="ARBA00022723"/>
    </source>
</evidence>
<dbReference type="PROSITE" id="PS50206">
    <property type="entry name" value="RHODANESE_3"/>
    <property type="match status" value="1"/>
</dbReference>
<comment type="caution">
    <text evidence="18">The sequence shown here is derived from an EMBL/GenBank/DDBJ whole genome shotgun (WGS) entry which is preliminary data.</text>
</comment>
<dbReference type="CDD" id="cd17920">
    <property type="entry name" value="DEXHc_RecQ"/>
    <property type="match status" value="1"/>
</dbReference>
<dbReference type="NCBIfam" id="TIGR00614">
    <property type="entry name" value="recQ_fam"/>
    <property type="match status" value="1"/>
</dbReference>
<proteinExistence type="inferred from homology"/>
<dbReference type="GO" id="GO:0005524">
    <property type="term" value="F:ATP binding"/>
    <property type="evidence" value="ECO:0007669"/>
    <property type="project" value="UniProtKB-KW"/>
</dbReference>
<dbReference type="Pfam" id="PF14493">
    <property type="entry name" value="HTH_40"/>
    <property type="match status" value="1"/>
</dbReference>
<keyword evidence="7" id="KW-0067">ATP-binding</keyword>
<feature type="domain" description="Helicase C-terminal" evidence="17">
    <location>
        <begin position="210"/>
        <end position="366"/>
    </location>
</feature>
<comment type="catalytic activity">
    <reaction evidence="10">
        <text>Couples ATP hydrolysis with the unwinding of duplex DNA by translocating in the 3'-5' direction.</text>
        <dbReference type="EC" id="5.6.2.4"/>
    </reaction>
</comment>
<dbReference type="InterPro" id="IPR011545">
    <property type="entry name" value="DEAD/DEAH_box_helicase_dom"/>
</dbReference>
<dbReference type="PANTHER" id="PTHR13710">
    <property type="entry name" value="DNA HELICASE RECQ FAMILY MEMBER"/>
    <property type="match status" value="1"/>
</dbReference>
<evidence type="ECO:0000313" key="19">
    <source>
        <dbReference type="Proteomes" id="UP000231581"/>
    </source>
</evidence>
<evidence type="ECO:0000256" key="4">
    <source>
        <dbReference type="ARBA" id="ARBA00022741"/>
    </source>
</evidence>
<evidence type="ECO:0000256" key="1">
    <source>
        <dbReference type="ARBA" id="ARBA00001946"/>
    </source>
</evidence>
<dbReference type="EC" id="5.6.2.4" evidence="11"/>
<dbReference type="SMART" id="SM00487">
    <property type="entry name" value="DEXDc"/>
    <property type="match status" value="1"/>
</dbReference>
<evidence type="ECO:0000256" key="2">
    <source>
        <dbReference type="ARBA" id="ARBA00005446"/>
    </source>
</evidence>
<dbReference type="PROSITE" id="PS51192">
    <property type="entry name" value="HELICASE_ATP_BIND_1"/>
    <property type="match status" value="1"/>
</dbReference>
<dbReference type="InterPro" id="IPR001763">
    <property type="entry name" value="Rhodanese-like_dom"/>
</dbReference>
<dbReference type="PROSITE" id="PS50967">
    <property type="entry name" value="HRDC"/>
    <property type="match status" value="1"/>
</dbReference>
<feature type="domain" description="HRDC" evidence="15">
    <location>
        <begin position="405"/>
        <end position="485"/>
    </location>
</feature>
<evidence type="ECO:0000259" key="17">
    <source>
        <dbReference type="PROSITE" id="PS51194"/>
    </source>
</evidence>